<accession>A0AAU9V0I7</accession>
<evidence type="ECO:0000256" key="9">
    <source>
        <dbReference type="ARBA" id="ARBA00023224"/>
    </source>
</evidence>
<name>A0AAU9V0I7_EUPED</name>
<keyword evidence="7 10" id="KW-0472">Membrane</keyword>
<keyword evidence="8 10" id="KW-0675">Receptor</keyword>
<evidence type="ECO:0000256" key="5">
    <source>
        <dbReference type="ARBA" id="ARBA00022725"/>
    </source>
</evidence>
<keyword evidence="12" id="KW-1185">Reference proteome</keyword>
<keyword evidence="2" id="KW-1003">Cell membrane</keyword>
<gene>
    <name evidence="11" type="ORF">EEDITHA_LOCUS19650</name>
</gene>
<evidence type="ECO:0000313" key="11">
    <source>
        <dbReference type="EMBL" id="CAH2105386.1"/>
    </source>
</evidence>
<proteinExistence type="inferred from homology"/>
<dbReference type="Pfam" id="PF02949">
    <property type="entry name" value="7tm_6"/>
    <property type="match status" value="1"/>
</dbReference>
<comment type="caution">
    <text evidence="10">Lacks conserved residue(s) required for the propagation of feature annotation.</text>
</comment>
<dbReference type="InterPro" id="IPR004117">
    <property type="entry name" value="7tm6_olfct_rcpt"/>
</dbReference>
<comment type="subcellular location">
    <subcellularLocation>
        <location evidence="1 10">Cell membrane</location>
        <topology evidence="1 10">Multi-pass membrane protein</topology>
    </subcellularLocation>
</comment>
<protein>
    <recommendedName>
        <fullName evidence="10">Odorant receptor</fullName>
    </recommendedName>
</protein>
<dbReference type="PANTHER" id="PTHR21137:SF35">
    <property type="entry name" value="ODORANT RECEPTOR 19A-RELATED"/>
    <property type="match status" value="1"/>
</dbReference>
<dbReference type="PANTHER" id="PTHR21137">
    <property type="entry name" value="ODORANT RECEPTOR"/>
    <property type="match status" value="1"/>
</dbReference>
<comment type="similarity">
    <text evidence="10">Belongs to the insect chemoreceptor superfamily. Heteromeric odorant receptor channel (TC 1.A.69) family.</text>
</comment>
<reference evidence="11" key="1">
    <citation type="submission" date="2022-03" db="EMBL/GenBank/DDBJ databases">
        <authorList>
            <person name="Tunstrom K."/>
        </authorList>
    </citation>
    <scope>NUCLEOTIDE SEQUENCE</scope>
</reference>
<comment type="caution">
    <text evidence="11">The sequence shown here is derived from an EMBL/GenBank/DDBJ whole genome shotgun (WGS) entry which is preliminary data.</text>
</comment>
<dbReference type="AlphaFoldDB" id="A0AAU9V0I7"/>
<keyword evidence="5 10" id="KW-0552">Olfaction</keyword>
<evidence type="ECO:0000256" key="4">
    <source>
        <dbReference type="ARBA" id="ARBA00022692"/>
    </source>
</evidence>
<keyword evidence="3 10" id="KW-0716">Sensory transduction</keyword>
<organism evidence="11 12">
    <name type="scientific">Euphydryas editha</name>
    <name type="common">Edith's checkerspot</name>
    <dbReference type="NCBI Taxonomy" id="104508"/>
    <lineage>
        <taxon>Eukaryota</taxon>
        <taxon>Metazoa</taxon>
        <taxon>Ecdysozoa</taxon>
        <taxon>Arthropoda</taxon>
        <taxon>Hexapoda</taxon>
        <taxon>Insecta</taxon>
        <taxon>Pterygota</taxon>
        <taxon>Neoptera</taxon>
        <taxon>Endopterygota</taxon>
        <taxon>Lepidoptera</taxon>
        <taxon>Glossata</taxon>
        <taxon>Ditrysia</taxon>
        <taxon>Papilionoidea</taxon>
        <taxon>Nymphalidae</taxon>
        <taxon>Nymphalinae</taxon>
        <taxon>Euphydryas</taxon>
    </lineage>
</organism>
<keyword evidence="6 10" id="KW-1133">Transmembrane helix</keyword>
<dbReference type="Proteomes" id="UP001153954">
    <property type="component" value="Unassembled WGS sequence"/>
</dbReference>
<evidence type="ECO:0000256" key="7">
    <source>
        <dbReference type="ARBA" id="ARBA00023136"/>
    </source>
</evidence>
<evidence type="ECO:0000256" key="1">
    <source>
        <dbReference type="ARBA" id="ARBA00004651"/>
    </source>
</evidence>
<dbReference type="GO" id="GO:0004984">
    <property type="term" value="F:olfactory receptor activity"/>
    <property type="evidence" value="ECO:0007669"/>
    <property type="project" value="InterPro"/>
</dbReference>
<evidence type="ECO:0000313" key="12">
    <source>
        <dbReference type="Proteomes" id="UP001153954"/>
    </source>
</evidence>
<sequence>MGLFHRLWTKSTQCKALEQSSGKYETLFFESVYRVTYFSGWAYLDNSVIYRIYSGILKLLVGFLICCEIWQLISASTSLDSVIENVNVTLMHTSAFYRYINMKQNKAIYRKLASAMESPYFDTSTPRRKKLVRFWSQRNERFLKLLLGLGSCTLGAWHIYPLVDDIDYNLMISARFPFKYQTPIRFPIFYVIVLIVFNYTALFVMVNDLIMQAYLMHLLCQYTVLGDCFENIIEDCLGEKNKNDERHIIMTGKFKEKFLTRLNDLVEQHKFILNNTTELKKSLSVPMLGQLAASTMLICCVSYQATKAAGPNNVKFFMSLLYLMYNLFELSIFCKWCDEIKLQSENIGNSVYCSGWERGLTATPGVGARLLLVATRARRPLVLTAGGLFDLSLASYTSVTLYFCNITYILYDDRSGVTTVLV</sequence>
<dbReference type="EMBL" id="CAKOGL010000028">
    <property type="protein sequence ID" value="CAH2105386.1"/>
    <property type="molecule type" value="Genomic_DNA"/>
</dbReference>
<evidence type="ECO:0000256" key="2">
    <source>
        <dbReference type="ARBA" id="ARBA00022475"/>
    </source>
</evidence>
<dbReference type="GO" id="GO:0005549">
    <property type="term" value="F:odorant binding"/>
    <property type="evidence" value="ECO:0007669"/>
    <property type="project" value="InterPro"/>
</dbReference>
<keyword evidence="4 10" id="KW-0812">Transmembrane</keyword>
<evidence type="ECO:0000256" key="3">
    <source>
        <dbReference type="ARBA" id="ARBA00022606"/>
    </source>
</evidence>
<feature type="transmembrane region" description="Helical" evidence="10">
    <location>
        <begin position="142"/>
        <end position="160"/>
    </location>
</feature>
<evidence type="ECO:0000256" key="10">
    <source>
        <dbReference type="RuleBase" id="RU351113"/>
    </source>
</evidence>
<feature type="transmembrane region" description="Helical" evidence="10">
    <location>
        <begin position="188"/>
        <end position="206"/>
    </location>
</feature>
<dbReference type="GO" id="GO:0005886">
    <property type="term" value="C:plasma membrane"/>
    <property type="evidence" value="ECO:0007669"/>
    <property type="project" value="UniProtKB-SubCell"/>
</dbReference>
<keyword evidence="9 10" id="KW-0807">Transducer</keyword>
<dbReference type="GO" id="GO:0007165">
    <property type="term" value="P:signal transduction"/>
    <property type="evidence" value="ECO:0007669"/>
    <property type="project" value="UniProtKB-KW"/>
</dbReference>
<evidence type="ECO:0000256" key="8">
    <source>
        <dbReference type="ARBA" id="ARBA00023170"/>
    </source>
</evidence>
<evidence type="ECO:0000256" key="6">
    <source>
        <dbReference type="ARBA" id="ARBA00022989"/>
    </source>
</evidence>